<protein>
    <submittedName>
        <fullName evidence="2">Uncharacterized protein</fullName>
    </submittedName>
</protein>
<keyword evidence="3" id="KW-1185">Reference proteome</keyword>
<name>A0ABV2UGT9_9ACTN</name>
<feature type="region of interest" description="Disordered" evidence="1">
    <location>
        <begin position="51"/>
        <end position="70"/>
    </location>
</feature>
<proteinExistence type="predicted"/>
<evidence type="ECO:0000313" key="2">
    <source>
        <dbReference type="EMBL" id="MET8435973.1"/>
    </source>
</evidence>
<dbReference type="Proteomes" id="UP001550044">
    <property type="component" value="Unassembled WGS sequence"/>
</dbReference>
<gene>
    <name evidence="2" type="ORF">ABZV61_24950</name>
</gene>
<reference evidence="2 3" key="1">
    <citation type="submission" date="2024-06" db="EMBL/GenBank/DDBJ databases">
        <title>The Natural Products Discovery Center: Release of the First 8490 Sequenced Strains for Exploring Actinobacteria Biosynthetic Diversity.</title>
        <authorList>
            <person name="Kalkreuter E."/>
            <person name="Kautsar S.A."/>
            <person name="Yang D."/>
            <person name="Bader C.D."/>
            <person name="Teijaro C.N."/>
            <person name="Fluegel L."/>
            <person name="Davis C.M."/>
            <person name="Simpson J.R."/>
            <person name="Lauterbach L."/>
            <person name="Steele A.D."/>
            <person name="Gui C."/>
            <person name="Meng S."/>
            <person name="Li G."/>
            <person name="Viehrig K."/>
            <person name="Ye F."/>
            <person name="Su P."/>
            <person name="Kiefer A.F."/>
            <person name="Nichols A."/>
            <person name="Cepeda A.J."/>
            <person name="Yan W."/>
            <person name="Fan B."/>
            <person name="Jiang Y."/>
            <person name="Adhikari A."/>
            <person name="Zheng C.-J."/>
            <person name="Schuster L."/>
            <person name="Cowan T.M."/>
            <person name="Smanski M.J."/>
            <person name="Chevrette M.G."/>
            <person name="De Carvalho L.P.S."/>
            <person name="Shen B."/>
        </authorList>
    </citation>
    <scope>NUCLEOTIDE SEQUENCE [LARGE SCALE GENOMIC DNA]</scope>
    <source>
        <strain evidence="2 3">NPDC005137</strain>
    </source>
</reference>
<organism evidence="2 3">
    <name type="scientific">Streptomyces sp. 900116325</name>
    <dbReference type="NCBI Taxonomy" id="3154295"/>
    <lineage>
        <taxon>Bacteria</taxon>
        <taxon>Bacillati</taxon>
        <taxon>Actinomycetota</taxon>
        <taxon>Actinomycetes</taxon>
        <taxon>Kitasatosporales</taxon>
        <taxon>Streptomycetaceae</taxon>
        <taxon>Streptomyces</taxon>
    </lineage>
</organism>
<dbReference type="EMBL" id="JBEXIP010000022">
    <property type="protein sequence ID" value="MET8435973.1"/>
    <property type="molecule type" value="Genomic_DNA"/>
</dbReference>
<sequence>MRVVTDSYERLAVTAPVTTHLASLPSAWTPWQASRGSRAADCLVCCSSAAATPDARSSPRPCSPTAPRDM</sequence>
<evidence type="ECO:0000256" key="1">
    <source>
        <dbReference type="SAM" id="MobiDB-lite"/>
    </source>
</evidence>
<comment type="caution">
    <text evidence="2">The sequence shown here is derived from an EMBL/GenBank/DDBJ whole genome shotgun (WGS) entry which is preliminary data.</text>
</comment>
<accession>A0ABV2UGT9</accession>
<evidence type="ECO:0000313" key="3">
    <source>
        <dbReference type="Proteomes" id="UP001550044"/>
    </source>
</evidence>
<dbReference type="RefSeq" id="WP_356711139.1">
    <property type="nucleotide sequence ID" value="NZ_JBEXIP010000022.1"/>
</dbReference>